<name>A0A0D8Y4J2_DICVI</name>
<gene>
    <name evidence="1" type="ORF">DICVIV_02176</name>
</gene>
<organism evidence="1 2">
    <name type="scientific">Dictyocaulus viviparus</name>
    <name type="common">Bovine lungworm</name>
    <dbReference type="NCBI Taxonomy" id="29172"/>
    <lineage>
        <taxon>Eukaryota</taxon>
        <taxon>Metazoa</taxon>
        <taxon>Ecdysozoa</taxon>
        <taxon>Nematoda</taxon>
        <taxon>Chromadorea</taxon>
        <taxon>Rhabditida</taxon>
        <taxon>Rhabditina</taxon>
        <taxon>Rhabditomorpha</taxon>
        <taxon>Strongyloidea</taxon>
        <taxon>Metastrongylidae</taxon>
        <taxon>Dictyocaulus</taxon>
    </lineage>
</organism>
<evidence type="ECO:0000313" key="1">
    <source>
        <dbReference type="EMBL" id="KJH51640.1"/>
    </source>
</evidence>
<dbReference type="OrthoDB" id="9995306at2759"/>
<reference evidence="2" key="2">
    <citation type="journal article" date="2016" name="Sci. Rep.">
        <title>Dictyocaulus viviparus genome, variome and transcriptome elucidate lungworm biology and support future intervention.</title>
        <authorList>
            <person name="McNulty S.N."/>
            <person name="Strube C."/>
            <person name="Rosa B.A."/>
            <person name="Martin J.C."/>
            <person name="Tyagi R."/>
            <person name="Choi Y.J."/>
            <person name="Wang Q."/>
            <person name="Hallsworth Pepin K."/>
            <person name="Zhang X."/>
            <person name="Ozersky P."/>
            <person name="Wilson R.K."/>
            <person name="Sternberg P.W."/>
            <person name="Gasser R.B."/>
            <person name="Mitreva M."/>
        </authorList>
    </citation>
    <scope>NUCLEOTIDE SEQUENCE [LARGE SCALE GENOMIC DNA]</scope>
    <source>
        <strain evidence="2">HannoverDv2000</strain>
    </source>
</reference>
<dbReference type="Proteomes" id="UP000053766">
    <property type="component" value="Unassembled WGS sequence"/>
</dbReference>
<protein>
    <submittedName>
        <fullName evidence="1">Uncharacterized protein</fullName>
    </submittedName>
</protein>
<reference evidence="1 2" key="1">
    <citation type="submission" date="2013-11" db="EMBL/GenBank/DDBJ databases">
        <title>Draft genome of the bovine lungworm Dictyocaulus viviparus.</title>
        <authorList>
            <person name="Mitreva M."/>
        </authorList>
    </citation>
    <scope>NUCLEOTIDE SEQUENCE [LARGE SCALE GENOMIC DNA]</scope>
    <source>
        <strain evidence="1 2">HannoverDv2000</strain>
    </source>
</reference>
<proteinExistence type="predicted"/>
<dbReference type="AlphaFoldDB" id="A0A0D8Y4J2"/>
<sequence>MLNLLSNIPGVEQGIGVVTSSGSLSDLFLQLHYCYTFLKRKKRVIIITFNLAESNYKTLFGKLTLRWDPSLISVIGIDDILESSLHIEEKDLMKSFEKVFETDDKPSLLIIDDVAALERVTKSCIIMNNKADFLVELIPVGSGFGKDVTGQMIVSVRKGIRLDISELLYAEGDRSVKCYYSGTSTFLNA</sequence>
<dbReference type="EMBL" id="KN716179">
    <property type="protein sequence ID" value="KJH51640.1"/>
    <property type="molecule type" value="Genomic_DNA"/>
</dbReference>
<accession>A0A0D8Y4J2</accession>
<keyword evidence="2" id="KW-1185">Reference proteome</keyword>
<evidence type="ECO:0000313" key="2">
    <source>
        <dbReference type="Proteomes" id="UP000053766"/>
    </source>
</evidence>